<dbReference type="Proteomes" id="UP000501900">
    <property type="component" value="Genome"/>
</dbReference>
<evidence type="ECO:0000313" key="1">
    <source>
        <dbReference type="EMBL" id="QIN96993.1"/>
    </source>
</evidence>
<keyword evidence="2" id="KW-1185">Reference proteome</keyword>
<reference evidence="1 2" key="1">
    <citation type="submission" date="2020-03" db="EMBL/GenBank/DDBJ databases">
        <title>The Isolation and Genome Sequence of a Novel Cyanophage S-H34 from the Huanghai Sea, China.</title>
        <authorList>
            <person name="Jiang T."/>
        </authorList>
    </citation>
    <scope>NUCLEOTIDE SEQUENCE [LARGE SCALE GENOMIC DNA]</scope>
</reference>
<organism evidence="1 2">
    <name type="scientific">Synechococcus phage S-H34</name>
    <dbReference type="NCBI Taxonomy" id="2718942"/>
    <lineage>
        <taxon>Viruses</taxon>
        <taxon>Duplodnaviria</taxon>
        <taxon>Heunggongvirae</taxon>
        <taxon>Uroviricota</taxon>
        <taxon>Caudoviricetes</taxon>
        <taxon>Pantevenvirales</taxon>
        <taxon>Kyanoviridae</taxon>
        <taxon>Makaravirus</taxon>
        <taxon>Makaravirus thirtyfour</taxon>
    </lineage>
</organism>
<dbReference type="RefSeq" id="YP_010670661.1">
    <property type="nucleotide sequence ID" value="NC_070965.1"/>
</dbReference>
<dbReference type="KEGG" id="vg:77946871"/>
<dbReference type="EMBL" id="MT162467">
    <property type="protein sequence ID" value="QIN96993.1"/>
    <property type="molecule type" value="Genomic_DNA"/>
</dbReference>
<sequence>MALYNYVQALADKIQETWNDDQRLFYRNLENTAPNEDTRANCRKVLQYMAEGLHDYRQNYRVKENEGTYQVVYNCCVSGLPMVHCVVNAETGDLAQYTTDLVDRVYHQYNLLDPRSREACMAVANFSGDYLT</sequence>
<name>A0A6G8R6I5_9CAUD</name>
<accession>A0A6G8R6I5</accession>
<protein>
    <submittedName>
        <fullName evidence="1">Uncharacterized protein</fullName>
    </submittedName>
</protein>
<evidence type="ECO:0000313" key="2">
    <source>
        <dbReference type="Proteomes" id="UP000501900"/>
    </source>
</evidence>
<dbReference type="GeneID" id="77946871"/>
<proteinExistence type="predicted"/>